<gene>
    <name evidence="3" type="ORF">BKA21_003124</name>
    <name evidence="2" type="ORF">Col01nite_26110</name>
</gene>
<evidence type="ECO:0000256" key="1">
    <source>
        <dbReference type="SAM" id="MobiDB-lite"/>
    </source>
</evidence>
<evidence type="ECO:0000313" key="5">
    <source>
        <dbReference type="Proteomes" id="UP000618382"/>
    </source>
</evidence>
<dbReference type="EMBL" id="BONN01000007">
    <property type="protein sequence ID" value="GIG33452.1"/>
    <property type="molecule type" value="Genomic_DNA"/>
</dbReference>
<reference evidence="3 4" key="1">
    <citation type="submission" date="2020-07" db="EMBL/GenBank/DDBJ databases">
        <title>Sequencing the genomes of 1000 actinobacteria strains.</title>
        <authorList>
            <person name="Klenk H.-P."/>
        </authorList>
    </citation>
    <scope>NUCLEOTIDE SEQUENCE [LARGE SCALE GENOMIC DNA]</scope>
    <source>
        <strain evidence="3 4">DSM 24482</strain>
    </source>
</reference>
<accession>A0A7Y9K0R9</accession>
<feature type="region of interest" description="Disordered" evidence="1">
    <location>
        <begin position="47"/>
        <end position="74"/>
    </location>
</feature>
<dbReference type="EMBL" id="JACCBK010000001">
    <property type="protein sequence ID" value="NYD87575.1"/>
    <property type="molecule type" value="Genomic_DNA"/>
</dbReference>
<name>A0A7Y9K0R9_9CELL</name>
<dbReference type="Proteomes" id="UP000618382">
    <property type="component" value="Unassembled WGS sequence"/>
</dbReference>
<dbReference type="Proteomes" id="UP000577956">
    <property type="component" value="Unassembled WGS sequence"/>
</dbReference>
<proteinExistence type="predicted"/>
<sequence length="74" mass="7889">MSTVPGAEAWRDAGLVPVEPEQPVRLTDEPDADVVDAEDYRPGVARADRDGLAAEADVAEQAAEEPLEEDDDQG</sequence>
<dbReference type="AlphaFoldDB" id="A0A7Y9K0R9"/>
<evidence type="ECO:0000313" key="4">
    <source>
        <dbReference type="Proteomes" id="UP000577956"/>
    </source>
</evidence>
<feature type="region of interest" description="Disordered" evidence="1">
    <location>
        <begin position="1"/>
        <end position="26"/>
    </location>
</feature>
<keyword evidence="5" id="KW-1185">Reference proteome</keyword>
<evidence type="ECO:0000313" key="2">
    <source>
        <dbReference type="EMBL" id="GIG33452.1"/>
    </source>
</evidence>
<evidence type="ECO:0008006" key="6">
    <source>
        <dbReference type="Google" id="ProtNLM"/>
    </source>
</evidence>
<reference evidence="2 5" key="2">
    <citation type="submission" date="2021-01" db="EMBL/GenBank/DDBJ databases">
        <title>Whole genome shotgun sequence of Cellulomonas oligotrophica NBRC 109435.</title>
        <authorList>
            <person name="Komaki H."/>
            <person name="Tamura T."/>
        </authorList>
    </citation>
    <scope>NUCLEOTIDE SEQUENCE [LARGE SCALE GENOMIC DNA]</scope>
    <source>
        <strain evidence="2 5">NBRC 109435</strain>
    </source>
</reference>
<evidence type="ECO:0000313" key="3">
    <source>
        <dbReference type="EMBL" id="NYD87575.1"/>
    </source>
</evidence>
<organism evidence="3 4">
    <name type="scientific">Cellulomonas oligotrophica</name>
    <dbReference type="NCBI Taxonomy" id="931536"/>
    <lineage>
        <taxon>Bacteria</taxon>
        <taxon>Bacillati</taxon>
        <taxon>Actinomycetota</taxon>
        <taxon>Actinomycetes</taxon>
        <taxon>Micrococcales</taxon>
        <taxon>Cellulomonadaceae</taxon>
        <taxon>Cellulomonas</taxon>
    </lineage>
</organism>
<feature type="compositionally biased region" description="Acidic residues" evidence="1">
    <location>
        <begin position="62"/>
        <end position="74"/>
    </location>
</feature>
<protein>
    <recommendedName>
        <fullName evidence="6">DUF5709 domain-containing protein</fullName>
    </recommendedName>
</protein>
<dbReference type="RefSeq" id="WP_140459888.1">
    <property type="nucleotide sequence ID" value="NZ_BAABFI010000012.1"/>
</dbReference>
<comment type="caution">
    <text evidence="3">The sequence shown here is derived from an EMBL/GenBank/DDBJ whole genome shotgun (WGS) entry which is preliminary data.</text>
</comment>